<dbReference type="Gene3D" id="3.40.220.10">
    <property type="entry name" value="Leucine Aminopeptidase, subunit E, domain 1"/>
    <property type="match status" value="1"/>
</dbReference>
<evidence type="ECO:0000256" key="1">
    <source>
        <dbReference type="SAM" id="MobiDB-lite"/>
    </source>
</evidence>
<sequence>VRESVKKSLLDEDQSQEVMYERIKNLLHAMARFNKFNSVVLGAFGCGIFGNDVDLVAAAFADTLSKVPLKNVYFAIPDDATFEKFRSAFLKTKSEREGQPSTTSKSYDTCSSAKN</sequence>
<feature type="region of interest" description="Disordered" evidence="1">
    <location>
        <begin position="93"/>
        <end position="115"/>
    </location>
</feature>
<protein>
    <recommendedName>
        <fullName evidence="3">Microbial-type PARG catalytic domain-containing protein</fullName>
    </recommendedName>
</protein>
<dbReference type="SUPFAM" id="SSF52949">
    <property type="entry name" value="Macro domain-like"/>
    <property type="match status" value="1"/>
</dbReference>
<dbReference type="InterPro" id="IPR043472">
    <property type="entry name" value="Macro_dom-like"/>
</dbReference>
<dbReference type="PANTHER" id="PTHR35596:SF1">
    <property type="entry name" value="MICROBIAL-TYPE PARG CATALYTIC DOMAIN-CONTAINING PROTEIN"/>
    <property type="match status" value="1"/>
</dbReference>
<dbReference type="EMBL" id="HACM01012437">
    <property type="protein sequence ID" value="CRZ12879.1"/>
    <property type="molecule type" value="Transcribed_RNA"/>
</dbReference>
<evidence type="ECO:0000313" key="2">
    <source>
        <dbReference type="EMBL" id="CRZ12879.1"/>
    </source>
</evidence>
<reference evidence="2" key="1">
    <citation type="submission" date="2015-04" db="EMBL/GenBank/DDBJ databases">
        <title>The genome sequence of the plant pathogenic Rhizarian Plasmodiophora brassicae reveals insights in its biotrophic life cycle and the origin of chitin synthesis.</title>
        <authorList>
            <person name="Schwelm A."/>
            <person name="Fogelqvist J."/>
            <person name="Knaust A."/>
            <person name="Julke S."/>
            <person name="Lilja T."/>
            <person name="Dhandapani V."/>
            <person name="Bonilla-Rosso G."/>
            <person name="Karlsson M."/>
            <person name="Shevchenko A."/>
            <person name="Choi S.R."/>
            <person name="Kim H.G."/>
            <person name="Park J.Y."/>
            <person name="Lim Y.P."/>
            <person name="Ludwig-Muller J."/>
            <person name="Dixelius C."/>
        </authorList>
    </citation>
    <scope>NUCLEOTIDE SEQUENCE</scope>
    <source>
        <tissue evidence="2">Potato root galls</tissue>
    </source>
</reference>
<name>A0A0H5RVV7_9EUKA</name>
<dbReference type="PANTHER" id="PTHR35596">
    <property type="entry name" value="DUF2263 DOMAIN-CONTAINING PROTEIN"/>
    <property type="match status" value="1"/>
</dbReference>
<proteinExistence type="predicted"/>
<evidence type="ECO:0008006" key="3">
    <source>
        <dbReference type="Google" id="ProtNLM"/>
    </source>
</evidence>
<accession>A0A0H5RVV7</accession>
<feature type="compositionally biased region" description="Polar residues" evidence="1">
    <location>
        <begin position="99"/>
        <end position="115"/>
    </location>
</feature>
<dbReference type="AlphaFoldDB" id="A0A0H5RVV7"/>
<feature type="non-terminal residue" evidence="2">
    <location>
        <position position="1"/>
    </location>
</feature>
<organism evidence="2">
    <name type="scientific">Spongospora subterranea</name>
    <dbReference type="NCBI Taxonomy" id="70186"/>
    <lineage>
        <taxon>Eukaryota</taxon>
        <taxon>Sar</taxon>
        <taxon>Rhizaria</taxon>
        <taxon>Endomyxa</taxon>
        <taxon>Phytomyxea</taxon>
        <taxon>Plasmodiophorida</taxon>
        <taxon>Plasmodiophoridae</taxon>
        <taxon>Spongospora</taxon>
    </lineage>
</organism>